<evidence type="ECO:0000256" key="1">
    <source>
        <dbReference type="SAM" id="SignalP"/>
    </source>
</evidence>
<keyword evidence="3" id="KW-1185">Reference proteome</keyword>
<feature type="chain" id="PRO_5027041505" evidence="1">
    <location>
        <begin position="22"/>
        <end position="291"/>
    </location>
</feature>
<evidence type="ECO:0000313" key="2">
    <source>
        <dbReference type="EMBL" id="QJW96819.1"/>
    </source>
</evidence>
<dbReference type="RefSeq" id="WP_171472335.1">
    <property type="nucleotide sequence ID" value="NZ_CP053452.2"/>
</dbReference>
<gene>
    <name evidence="2" type="ORF">FTUN_4379</name>
</gene>
<name>A0A6M5YSH0_9BACT</name>
<organism evidence="2 3">
    <name type="scientific">Frigoriglobus tundricola</name>
    <dbReference type="NCBI Taxonomy" id="2774151"/>
    <lineage>
        <taxon>Bacteria</taxon>
        <taxon>Pseudomonadati</taxon>
        <taxon>Planctomycetota</taxon>
        <taxon>Planctomycetia</taxon>
        <taxon>Gemmatales</taxon>
        <taxon>Gemmataceae</taxon>
        <taxon>Frigoriglobus</taxon>
    </lineage>
</organism>
<reference evidence="3" key="1">
    <citation type="submission" date="2020-05" db="EMBL/GenBank/DDBJ databases">
        <title>Frigoriglobus tundricola gen. nov., sp. nov., a psychrotolerant cellulolytic planctomycete of the family Gemmataceae with two divergent copies of 16S rRNA gene.</title>
        <authorList>
            <person name="Kulichevskaya I.S."/>
            <person name="Ivanova A.A."/>
            <person name="Naumoff D.G."/>
            <person name="Beletsky A.V."/>
            <person name="Rijpstra W.I.C."/>
            <person name="Sinninghe Damste J.S."/>
            <person name="Mardanov A.V."/>
            <person name="Ravin N.V."/>
            <person name="Dedysh S.N."/>
        </authorList>
    </citation>
    <scope>NUCLEOTIDE SEQUENCE [LARGE SCALE GENOMIC DNA]</scope>
    <source>
        <strain evidence="3">PL17</strain>
    </source>
</reference>
<keyword evidence="2" id="KW-0560">Oxidoreductase</keyword>
<keyword evidence="1" id="KW-0732">Signal</keyword>
<accession>A0A6M5YSH0</accession>
<evidence type="ECO:0000313" key="3">
    <source>
        <dbReference type="Proteomes" id="UP000503447"/>
    </source>
</evidence>
<dbReference type="KEGG" id="ftj:FTUN_4379"/>
<dbReference type="EC" id="1.7.99.4" evidence="2"/>
<dbReference type="AlphaFoldDB" id="A0A6M5YSH0"/>
<dbReference type="GO" id="GO:0016491">
    <property type="term" value="F:oxidoreductase activity"/>
    <property type="evidence" value="ECO:0007669"/>
    <property type="project" value="UniProtKB-KW"/>
</dbReference>
<dbReference type="EMBL" id="CP053452">
    <property type="protein sequence ID" value="QJW96819.1"/>
    <property type="molecule type" value="Genomic_DNA"/>
</dbReference>
<feature type="signal peptide" evidence="1">
    <location>
        <begin position="1"/>
        <end position="21"/>
    </location>
</feature>
<protein>
    <submittedName>
        <fullName evidence="2">Assimilatory nitrate reductase large subunit</fullName>
        <ecNumber evidence="2">1.7.99.4</ecNumber>
    </submittedName>
</protein>
<proteinExistence type="predicted"/>
<dbReference type="Proteomes" id="UP000503447">
    <property type="component" value="Chromosome"/>
</dbReference>
<sequence length="291" mass="31112">MFRVLSLASVAALVLATPVEAKRVMRLFTPVEKLVRADVVAVGKVTALEKDTVTAAPAPGATDKLTYKIAVLKVETGLYGAATVTHVKVGFIPPAPVDPNAPPAPVRPGRGGFQQVNLTVGLEGLFYLTKHHSGEFYVISPILAPTEATADGFKDQVAMVKKGVEVLADPTKALKAEKADDRLFAANVLVTKYRTYPEGGGEVENVKVPADESKLILKALAEGNWKSDPKTPQAPNAYQSFGQLGLTDKDGWTFPAVKPGEDFIDKTKDAFTAWLAGAGKDYQIEKLVVKK</sequence>